<accession>A0A1H3G177</accession>
<feature type="transmembrane region" description="Helical" evidence="1">
    <location>
        <begin position="131"/>
        <end position="153"/>
    </location>
</feature>
<feature type="transmembrane region" description="Helical" evidence="1">
    <location>
        <begin position="238"/>
        <end position="263"/>
    </location>
</feature>
<keyword evidence="1" id="KW-0812">Transmembrane</keyword>
<evidence type="ECO:0000256" key="1">
    <source>
        <dbReference type="SAM" id="Phobius"/>
    </source>
</evidence>
<reference evidence="3" key="1">
    <citation type="submission" date="2016-10" db="EMBL/GenBank/DDBJ databases">
        <authorList>
            <person name="Varghese N."/>
            <person name="Submissions S."/>
        </authorList>
    </citation>
    <scope>NUCLEOTIDE SEQUENCE [LARGE SCALE GENOMIC DNA]</scope>
    <source>
        <strain evidence="3">DSM 45422</strain>
    </source>
</reference>
<feature type="transmembrane region" description="Helical" evidence="1">
    <location>
        <begin position="173"/>
        <end position="190"/>
    </location>
</feature>
<keyword evidence="1" id="KW-1133">Transmembrane helix</keyword>
<keyword evidence="2" id="KW-0436">Ligase</keyword>
<keyword evidence="1" id="KW-0472">Membrane</keyword>
<dbReference type="OrthoDB" id="5186562at2"/>
<dbReference type="AlphaFoldDB" id="A0A1H3G177"/>
<dbReference type="STRING" id="1137993.SAMN05660209_01666"/>
<dbReference type="GO" id="GO:0016874">
    <property type="term" value="F:ligase activity"/>
    <property type="evidence" value="ECO:0007669"/>
    <property type="project" value="UniProtKB-KW"/>
</dbReference>
<dbReference type="RefSeq" id="WP_091153569.1">
    <property type="nucleotide sequence ID" value="NZ_FNOT01000004.1"/>
</dbReference>
<keyword evidence="3" id="KW-1185">Reference proteome</keyword>
<dbReference type="Proteomes" id="UP000198921">
    <property type="component" value="Unassembled WGS sequence"/>
</dbReference>
<feature type="transmembrane region" description="Helical" evidence="1">
    <location>
        <begin position="20"/>
        <end position="39"/>
    </location>
</feature>
<feature type="transmembrane region" description="Helical" evidence="1">
    <location>
        <begin position="202"/>
        <end position="231"/>
    </location>
</feature>
<organism evidence="2 3">
    <name type="scientific">Geodermatophilus africanus</name>
    <dbReference type="NCBI Taxonomy" id="1137993"/>
    <lineage>
        <taxon>Bacteria</taxon>
        <taxon>Bacillati</taxon>
        <taxon>Actinomycetota</taxon>
        <taxon>Actinomycetes</taxon>
        <taxon>Geodermatophilales</taxon>
        <taxon>Geodermatophilaceae</taxon>
        <taxon>Geodermatophilus</taxon>
    </lineage>
</organism>
<name>A0A1H3G177_9ACTN</name>
<evidence type="ECO:0000313" key="3">
    <source>
        <dbReference type="Proteomes" id="UP000198921"/>
    </source>
</evidence>
<dbReference type="EMBL" id="FNOT01000004">
    <property type="protein sequence ID" value="SDX96388.1"/>
    <property type="molecule type" value="Genomic_DNA"/>
</dbReference>
<proteinExistence type="predicted"/>
<gene>
    <name evidence="2" type="ORF">SAMN05660209_01666</name>
</gene>
<feature type="transmembrane region" description="Helical" evidence="1">
    <location>
        <begin position="51"/>
        <end position="71"/>
    </location>
</feature>
<feature type="transmembrane region" description="Helical" evidence="1">
    <location>
        <begin position="355"/>
        <end position="375"/>
    </location>
</feature>
<protein>
    <submittedName>
        <fullName evidence="2">O-antigen ligase</fullName>
    </submittedName>
</protein>
<feature type="transmembrane region" description="Helical" evidence="1">
    <location>
        <begin position="83"/>
        <end position="100"/>
    </location>
</feature>
<sequence>MTAPARVASGPAPDAPTDGARRPGVLAVALLLVVVTVGWRRGEYFTGSLDPVVLAKAGLSALALAGAFLLAASGPRLRLGTAWLWWLGVVLGCSVFGALASGDLAAGGTVAVRVAVLGATVHLLLRAAPGLQVVTALAVACGLVAAVAAVTGLPTLAEGRLAGGLPALSPNELSLLAGVVVLVLAWRTVLERAGWADALAGAAFLGVIWATGSRTGLLMLLVALAVMALYLRRPPVGLVVGGLLLGGLAVVGAATTGVVTAVVTRDGDGVGTLESRFIAWRAALDLPRSAWQEVFGGGMALKVIPIKGQWWDEQPLDSSWVSLLVQAGVLGLAVGLGWALWALRGAARTPRPVRVLFLGLLVFVVGRSTVESGMFDATPAFLLLAALSALAERGSADRLAAEAETLAPASPRSW</sequence>
<feature type="transmembrane region" description="Helical" evidence="1">
    <location>
        <begin position="320"/>
        <end position="343"/>
    </location>
</feature>
<evidence type="ECO:0000313" key="2">
    <source>
        <dbReference type="EMBL" id="SDX96388.1"/>
    </source>
</evidence>